<dbReference type="InterPro" id="IPR050109">
    <property type="entry name" value="HTH-type_TetR-like_transc_reg"/>
</dbReference>
<dbReference type="PROSITE" id="PS01081">
    <property type="entry name" value="HTH_TETR_1"/>
    <property type="match status" value="1"/>
</dbReference>
<dbReference type="Proteomes" id="UP000669179">
    <property type="component" value="Unassembled WGS sequence"/>
</dbReference>
<dbReference type="Pfam" id="PF17754">
    <property type="entry name" value="TetR_C_14"/>
    <property type="match status" value="1"/>
</dbReference>
<comment type="caution">
    <text evidence="6">The sequence shown here is derived from an EMBL/GenBank/DDBJ whole genome shotgun (WGS) entry which is preliminary data.</text>
</comment>
<dbReference type="InterPro" id="IPR001647">
    <property type="entry name" value="HTH_TetR"/>
</dbReference>
<protein>
    <submittedName>
        <fullName evidence="6">TetR family transcriptional regulator</fullName>
    </submittedName>
</protein>
<organism evidence="6 7">
    <name type="scientific">Actinomadura barringtoniae</name>
    <dbReference type="NCBI Taxonomy" id="1427535"/>
    <lineage>
        <taxon>Bacteria</taxon>
        <taxon>Bacillati</taxon>
        <taxon>Actinomycetota</taxon>
        <taxon>Actinomycetes</taxon>
        <taxon>Streptosporangiales</taxon>
        <taxon>Thermomonosporaceae</taxon>
        <taxon>Actinomadura</taxon>
    </lineage>
</organism>
<evidence type="ECO:0000256" key="2">
    <source>
        <dbReference type="ARBA" id="ARBA00023125"/>
    </source>
</evidence>
<evidence type="ECO:0000256" key="1">
    <source>
        <dbReference type="ARBA" id="ARBA00023015"/>
    </source>
</evidence>
<dbReference type="Pfam" id="PF00440">
    <property type="entry name" value="TetR_N"/>
    <property type="match status" value="1"/>
</dbReference>
<dbReference type="PRINTS" id="PR00455">
    <property type="entry name" value="HTHTETR"/>
</dbReference>
<keyword evidence="2 4" id="KW-0238">DNA-binding</keyword>
<dbReference type="RefSeq" id="WP_208255117.1">
    <property type="nucleotide sequence ID" value="NZ_JAGEOJ010000004.1"/>
</dbReference>
<dbReference type="SUPFAM" id="SSF46689">
    <property type="entry name" value="Homeodomain-like"/>
    <property type="match status" value="1"/>
</dbReference>
<evidence type="ECO:0000256" key="4">
    <source>
        <dbReference type="PROSITE-ProRule" id="PRU00335"/>
    </source>
</evidence>
<dbReference type="PROSITE" id="PS50977">
    <property type="entry name" value="HTH_TETR_2"/>
    <property type="match status" value="1"/>
</dbReference>
<dbReference type="InterPro" id="IPR041347">
    <property type="entry name" value="MftR_C"/>
</dbReference>
<dbReference type="GO" id="GO:0003700">
    <property type="term" value="F:DNA-binding transcription factor activity"/>
    <property type="evidence" value="ECO:0007669"/>
    <property type="project" value="TreeGrafter"/>
</dbReference>
<dbReference type="PANTHER" id="PTHR30055">
    <property type="entry name" value="HTH-TYPE TRANSCRIPTIONAL REGULATOR RUTR"/>
    <property type="match status" value="1"/>
</dbReference>
<dbReference type="Gene3D" id="1.10.10.60">
    <property type="entry name" value="Homeodomain-like"/>
    <property type="match status" value="1"/>
</dbReference>
<dbReference type="InterPro" id="IPR009057">
    <property type="entry name" value="Homeodomain-like_sf"/>
</dbReference>
<dbReference type="InterPro" id="IPR023772">
    <property type="entry name" value="DNA-bd_HTH_TetR-type_CS"/>
</dbReference>
<dbReference type="AlphaFoldDB" id="A0A939P8Q9"/>
<proteinExistence type="predicted"/>
<feature type="DNA-binding region" description="H-T-H motif" evidence="4">
    <location>
        <begin position="36"/>
        <end position="55"/>
    </location>
</feature>
<feature type="domain" description="HTH tetR-type" evidence="5">
    <location>
        <begin position="13"/>
        <end position="73"/>
    </location>
</feature>
<dbReference type="EMBL" id="JAGEOJ010000004">
    <property type="protein sequence ID" value="MBO2447467.1"/>
    <property type="molecule type" value="Genomic_DNA"/>
</dbReference>
<reference evidence="6" key="1">
    <citation type="submission" date="2021-03" db="EMBL/GenBank/DDBJ databases">
        <authorList>
            <person name="Kanchanasin P."/>
            <person name="Saeng-In P."/>
            <person name="Phongsopitanun W."/>
            <person name="Yuki M."/>
            <person name="Kudo T."/>
            <person name="Ohkuma M."/>
            <person name="Tanasupawat S."/>
        </authorList>
    </citation>
    <scope>NUCLEOTIDE SEQUENCE</scope>
    <source>
        <strain evidence="6">GKU 128</strain>
    </source>
</reference>
<keyword evidence="7" id="KW-1185">Reference proteome</keyword>
<dbReference type="GO" id="GO:0000976">
    <property type="term" value="F:transcription cis-regulatory region binding"/>
    <property type="evidence" value="ECO:0007669"/>
    <property type="project" value="TreeGrafter"/>
</dbReference>
<dbReference type="PANTHER" id="PTHR30055:SF238">
    <property type="entry name" value="MYCOFACTOCIN BIOSYNTHESIS TRANSCRIPTIONAL REGULATOR MFTR-RELATED"/>
    <property type="match status" value="1"/>
</dbReference>
<gene>
    <name evidence="6" type="ORF">J4573_10245</name>
</gene>
<accession>A0A939P8Q9</accession>
<name>A0A939P8Q9_9ACTN</name>
<keyword evidence="1" id="KW-0805">Transcription regulation</keyword>
<dbReference type="Gene3D" id="1.10.357.10">
    <property type="entry name" value="Tetracycline Repressor, domain 2"/>
    <property type="match status" value="1"/>
</dbReference>
<evidence type="ECO:0000313" key="6">
    <source>
        <dbReference type="EMBL" id="MBO2447467.1"/>
    </source>
</evidence>
<evidence type="ECO:0000313" key="7">
    <source>
        <dbReference type="Proteomes" id="UP000669179"/>
    </source>
</evidence>
<keyword evidence="3" id="KW-0804">Transcription</keyword>
<evidence type="ECO:0000259" key="5">
    <source>
        <dbReference type="PROSITE" id="PS50977"/>
    </source>
</evidence>
<sequence>MTVEMGLRERKKALTREALSRAAMRLAVEHGVEGVTVEAIAAAAGVSPRTFHNYFPGKEEAIVATLTDGAQSVIDGLRVRPDEEPVWDSLRQVLIEVLLPSESRDETIALMRLVKQNPGLIAQQLGGLGEMQRQIAEIVAARTGTDVARDLYPHLLAGAAGTAMRAAVDLWTEGKADTDLPDLVRDAFDQMRAGLPPPERR</sequence>
<evidence type="ECO:0000256" key="3">
    <source>
        <dbReference type="ARBA" id="ARBA00023163"/>
    </source>
</evidence>